<proteinExistence type="predicted"/>
<organism evidence="2 3">
    <name type="scientific">Trematosphaeria pertusa</name>
    <dbReference type="NCBI Taxonomy" id="390896"/>
    <lineage>
        <taxon>Eukaryota</taxon>
        <taxon>Fungi</taxon>
        <taxon>Dikarya</taxon>
        <taxon>Ascomycota</taxon>
        <taxon>Pezizomycotina</taxon>
        <taxon>Dothideomycetes</taxon>
        <taxon>Pleosporomycetidae</taxon>
        <taxon>Pleosporales</taxon>
        <taxon>Massarineae</taxon>
        <taxon>Trematosphaeriaceae</taxon>
        <taxon>Trematosphaeria</taxon>
    </lineage>
</organism>
<accession>A0A6A6IT86</accession>
<dbReference type="GeneID" id="54581560"/>
<gene>
    <name evidence="2" type="ORF">BU26DRAFT_516043</name>
</gene>
<protein>
    <submittedName>
        <fullName evidence="2">Uncharacterized protein</fullName>
    </submittedName>
</protein>
<sequence length="71" mass="7934">MNCITGWAPVPLESRDRPLRTNPLPRPSTCKSSLLTPVATAPKSKSTRYPRRVELLYAGDLRVWQAGRGRS</sequence>
<evidence type="ECO:0000313" key="2">
    <source>
        <dbReference type="EMBL" id="KAF2253745.1"/>
    </source>
</evidence>
<reference evidence="2" key="1">
    <citation type="journal article" date="2020" name="Stud. Mycol.">
        <title>101 Dothideomycetes genomes: a test case for predicting lifestyles and emergence of pathogens.</title>
        <authorList>
            <person name="Haridas S."/>
            <person name="Albert R."/>
            <person name="Binder M."/>
            <person name="Bloem J."/>
            <person name="Labutti K."/>
            <person name="Salamov A."/>
            <person name="Andreopoulos B."/>
            <person name="Baker S."/>
            <person name="Barry K."/>
            <person name="Bills G."/>
            <person name="Bluhm B."/>
            <person name="Cannon C."/>
            <person name="Castanera R."/>
            <person name="Culley D."/>
            <person name="Daum C."/>
            <person name="Ezra D."/>
            <person name="Gonzalez J."/>
            <person name="Henrissat B."/>
            <person name="Kuo A."/>
            <person name="Liang C."/>
            <person name="Lipzen A."/>
            <person name="Lutzoni F."/>
            <person name="Magnuson J."/>
            <person name="Mondo S."/>
            <person name="Nolan M."/>
            <person name="Ohm R."/>
            <person name="Pangilinan J."/>
            <person name="Park H.-J."/>
            <person name="Ramirez L."/>
            <person name="Alfaro M."/>
            <person name="Sun H."/>
            <person name="Tritt A."/>
            <person name="Yoshinaga Y."/>
            <person name="Zwiers L.-H."/>
            <person name="Turgeon B."/>
            <person name="Goodwin S."/>
            <person name="Spatafora J."/>
            <person name="Crous P."/>
            <person name="Grigoriev I."/>
        </authorList>
    </citation>
    <scope>NUCLEOTIDE SEQUENCE</scope>
    <source>
        <strain evidence="2">CBS 122368</strain>
    </source>
</reference>
<dbReference type="AlphaFoldDB" id="A0A6A6IT86"/>
<name>A0A6A6IT86_9PLEO</name>
<dbReference type="RefSeq" id="XP_033688749.1">
    <property type="nucleotide sequence ID" value="XM_033828230.1"/>
</dbReference>
<keyword evidence="3" id="KW-1185">Reference proteome</keyword>
<dbReference type="Proteomes" id="UP000800094">
    <property type="component" value="Unassembled WGS sequence"/>
</dbReference>
<feature type="non-terminal residue" evidence="2">
    <location>
        <position position="71"/>
    </location>
</feature>
<evidence type="ECO:0000256" key="1">
    <source>
        <dbReference type="SAM" id="MobiDB-lite"/>
    </source>
</evidence>
<feature type="region of interest" description="Disordered" evidence="1">
    <location>
        <begin position="1"/>
        <end position="33"/>
    </location>
</feature>
<dbReference type="EMBL" id="ML987191">
    <property type="protein sequence ID" value="KAF2253745.1"/>
    <property type="molecule type" value="Genomic_DNA"/>
</dbReference>
<evidence type="ECO:0000313" key="3">
    <source>
        <dbReference type="Proteomes" id="UP000800094"/>
    </source>
</evidence>